<evidence type="ECO:0000256" key="4">
    <source>
        <dbReference type="PIRSR" id="PIRSR000018-50"/>
    </source>
</evidence>
<dbReference type="Proteomes" id="UP000241404">
    <property type="component" value="Unassembled WGS sequence"/>
</dbReference>
<feature type="chain" id="PRO_5044798378" evidence="6">
    <location>
        <begin position="22"/>
        <end position="409"/>
    </location>
</feature>
<proteinExistence type="predicted"/>
<dbReference type="Gene3D" id="1.10.760.10">
    <property type="entry name" value="Cytochrome c-like domain"/>
    <property type="match status" value="3"/>
</dbReference>
<sequence>MKYSFLTILCLGAMSSTSALAQDTTQLSHTQLIKKGEYLAFAGDCGGCHTSTNGQEYGGGLPFKTPFGTLYSTNISSDKTYGIGNYTYQDFVDAVQNGVAPKGNLYPAMPYASYHKINSSDMKALYAYFMQTKPANQPNKDNDLTFPFNIRMGLKVWNWLELDDTSFKEDSDKSVEWNRGKYLVQGLGHCSECHTPRNILMGSEQDKYLQGAVVNGLNAPNLTAQQLKKEGWDFANLSQFLQTGESKKGTAFDDMYIVEKHSLTHLNPSDIAAISTYLLDGDKSSAHISYRGFNQVTTALPGYQTYMDKCSGCHGDHGQGLKNVAPALQGNATLENPDIYNTVAVLMRGIPQQNYSQTQSYYAMPSYKGKLDSQQVSDLINFMHESMTNVDNKVTAKQVSDVMKSLENN</sequence>
<comment type="caution">
    <text evidence="8">The sequence shown here is derived from an EMBL/GenBank/DDBJ whole genome shotgun (WGS) entry which is preliminary data.</text>
</comment>
<feature type="binding site" description="covalent" evidence="4">
    <location>
        <position position="193"/>
    </location>
    <ligand>
        <name>heme c</name>
        <dbReference type="ChEBI" id="CHEBI:61717"/>
        <label>2</label>
    </ligand>
</feature>
<organism evidence="8 9">
    <name type="scientific">Photobacterium damselae</name>
    <dbReference type="NCBI Taxonomy" id="38293"/>
    <lineage>
        <taxon>Bacteria</taxon>
        <taxon>Pseudomonadati</taxon>
        <taxon>Pseudomonadota</taxon>
        <taxon>Gammaproteobacteria</taxon>
        <taxon>Vibrionales</taxon>
        <taxon>Vibrionaceae</taxon>
        <taxon>Photobacterium</taxon>
    </lineage>
</organism>
<dbReference type="GO" id="GO:0046872">
    <property type="term" value="F:metal ion binding"/>
    <property type="evidence" value="ECO:0007669"/>
    <property type="project" value="UniProtKB-KW"/>
</dbReference>
<dbReference type="PANTHER" id="PTHR35008:SF4">
    <property type="entry name" value="BLL4482 PROTEIN"/>
    <property type="match status" value="1"/>
</dbReference>
<keyword evidence="2 5" id="KW-0479">Metal-binding</keyword>
<dbReference type="PROSITE" id="PS51007">
    <property type="entry name" value="CYTC"/>
    <property type="match status" value="3"/>
</dbReference>
<name>A0ABD6X8Q5_PHODM</name>
<evidence type="ECO:0000256" key="5">
    <source>
        <dbReference type="PIRSR" id="PIRSR000018-51"/>
    </source>
</evidence>
<dbReference type="InterPro" id="IPR009056">
    <property type="entry name" value="Cyt_c-like_dom"/>
</dbReference>
<feature type="signal peptide" evidence="6">
    <location>
        <begin position="1"/>
        <end position="21"/>
    </location>
</feature>
<evidence type="ECO:0000256" key="3">
    <source>
        <dbReference type="ARBA" id="ARBA00023004"/>
    </source>
</evidence>
<accession>A0ABD6X8Q5</accession>
<dbReference type="InterPro" id="IPR051459">
    <property type="entry name" value="Cytochrome_c-type_DH"/>
</dbReference>
<feature type="binding site" description="covalent" evidence="4">
    <location>
        <position position="48"/>
    </location>
    <ligand>
        <name>heme c</name>
        <dbReference type="ChEBI" id="CHEBI:61717"/>
        <label>1</label>
    </ligand>
</feature>
<dbReference type="PIRSF" id="PIRSF000018">
    <property type="entry name" value="Mb_ADH_cyt_c"/>
    <property type="match status" value="1"/>
</dbReference>
<evidence type="ECO:0000313" key="9">
    <source>
        <dbReference type="Proteomes" id="UP000241404"/>
    </source>
</evidence>
<protein>
    <submittedName>
        <fullName evidence="8">Cytochrome c</fullName>
    </submittedName>
</protein>
<comment type="cofactor">
    <cofactor evidence="4">
        <name>heme c</name>
        <dbReference type="ChEBI" id="CHEBI:61717"/>
    </cofactor>
    <text evidence="4">Binds 3 heme c groups covalently per subunit.</text>
</comment>
<feature type="domain" description="Cytochrome c" evidence="7">
    <location>
        <begin position="31"/>
        <end position="133"/>
    </location>
</feature>
<evidence type="ECO:0000259" key="7">
    <source>
        <dbReference type="PROSITE" id="PS51007"/>
    </source>
</evidence>
<evidence type="ECO:0000256" key="2">
    <source>
        <dbReference type="ARBA" id="ARBA00022723"/>
    </source>
</evidence>
<dbReference type="SUPFAM" id="SSF46626">
    <property type="entry name" value="Cytochrome c"/>
    <property type="match status" value="3"/>
</dbReference>
<gene>
    <name evidence="8" type="ORF">CTM90_03590</name>
</gene>
<feature type="binding site" description="axial binding residue" evidence="5">
    <location>
        <position position="49"/>
    </location>
    <ligand>
        <name>heme c</name>
        <dbReference type="ChEBI" id="CHEBI:61717"/>
        <label>1</label>
    </ligand>
    <ligandPart>
        <name>Fe</name>
        <dbReference type="ChEBI" id="CHEBI:18248"/>
    </ligandPart>
</feature>
<feature type="binding site" description="axial binding residue" evidence="5">
    <location>
        <position position="194"/>
    </location>
    <ligand>
        <name>heme c</name>
        <dbReference type="ChEBI" id="CHEBI:61717"/>
        <label>2</label>
    </ligand>
    <ligandPart>
        <name>Fe</name>
        <dbReference type="ChEBI" id="CHEBI:18248"/>
    </ligandPart>
</feature>
<feature type="domain" description="Cytochrome c" evidence="7">
    <location>
        <begin position="175"/>
        <end position="282"/>
    </location>
</feature>
<dbReference type="Pfam" id="PF00034">
    <property type="entry name" value="Cytochrom_C"/>
    <property type="match status" value="1"/>
</dbReference>
<evidence type="ECO:0000256" key="1">
    <source>
        <dbReference type="ARBA" id="ARBA00022617"/>
    </source>
</evidence>
<dbReference type="InterPro" id="IPR036909">
    <property type="entry name" value="Cyt_c-like_dom_sf"/>
</dbReference>
<feature type="binding site" description="covalent" evidence="4">
    <location>
        <position position="45"/>
    </location>
    <ligand>
        <name>heme c</name>
        <dbReference type="ChEBI" id="CHEBI:61717"/>
        <label>1</label>
    </ligand>
</feature>
<keyword evidence="1 4" id="KW-0349">Heme</keyword>
<dbReference type="RefSeq" id="WP_081282972.1">
    <property type="nucleotide sequence ID" value="NZ_LZFH01000012.1"/>
</dbReference>
<feature type="binding site" description="covalent" evidence="4">
    <location>
        <position position="190"/>
    </location>
    <ligand>
        <name>heme c</name>
        <dbReference type="ChEBI" id="CHEBI:61717"/>
        <label>2</label>
    </ligand>
</feature>
<keyword evidence="6" id="KW-0732">Signal</keyword>
<dbReference type="EMBL" id="PYMM01000001">
    <property type="protein sequence ID" value="PSU19066.1"/>
    <property type="molecule type" value="Genomic_DNA"/>
</dbReference>
<evidence type="ECO:0000313" key="8">
    <source>
        <dbReference type="EMBL" id="PSU19066.1"/>
    </source>
</evidence>
<feature type="domain" description="Cytochrome c" evidence="7">
    <location>
        <begin position="297"/>
        <end position="387"/>
    </location>
</feature>
<dbReference type="InterPro" id="IPR014353">
    <property type="entry name" value="Membr-bd_ADH_cyt_c"/>
</dbReference>
<keyword evidence="3 5" id="KW-0408">Iron</keyword>
<feature type="binding site" description="covalent" evidence="4">
    <location>
        <position position="313"/>
    </location>
    <ligand>
        <name>heme c</name>
        <dbReference type="ChEBI" id="CHEBI:61717"/>
        <label>3</label>
    </ligand>
</feature>
<evidence type="ECO:0000256" key="6">
    <source>
        <dbReference type="SAM" id="SignalP"/>
    </source>
</evidence>
<feature type="binding site" description="axial binding residue" evidence="5">
    <location>
        <position position="314"/>
    </location>
    <ligand>
        <name>heme c</name>
        <dbReference type="ChEBI" id="CHEBI:61717"/>
        <label>3</label>
    </ligand>
    <ligandPart>
        <name>Fe</name>
        <dbReference type="ChEBI" id="CHEBI:18248"/>
    </ligandPart>
</feature>
<dbReference type="PANTHER" id="PTHR35008">
    <property type="entry name" value="BLL4482 PROTEIN-RELATED"/>
    <property type="match status" value="1"/>
</dbReference>
<dbReference type="AlphaFoldDB" id="A0ABD6X8Q5"/>
<feature type="binding site" description="covalent" evidence="4">
    <location>
        <position position="310"/>
    </location>
    <ligand>
        <name>heme c</name>
        <dbReference type="ChEBI" id="CHEBI:61717"/>
        <label>3</label>
    </ligand>
</feature>
<reference evidence="8 9" key="1">
    <citation type="submission" date="2018-03" db="EMBL/GenBank/DDBJ databases">
        <title>Whole genome sequencing of Histamine producing bacteria.</title>
        <authorList>
            <person name="Butler K."/>
        </authorList>
    </citation>
    <scope>NUCLEOTIDE SEQUENCE [LARGE SCALE GENOMIC DNA]</scope>
    <source>
        <strain evidence="8 9">BT-6</strain>
    </source>
</reference>